<gene>
    <name evidence="2" type="ordered locus">Closa_4041</name>
</gene>
<reference evidence="2" key="1">
    <citation type="submission" date="2010-07" db="EMBL/GenBank/DDBJ databases">
        <title>Complete sequence of Clostridium saccharolyticum WM1.</title>
        <authorList>
            <consortium name="US DOE Joint Genome Institute"/>
            <person name="Lucas S."/>
            <person name="Copeland A."/>
            <person name="Lapidus A."/>
            <person name="Cheng J.-F."/>
            <person name="Bruce D."/>
            <person name="Goodwin L."/>
            <person name="Pitluck S."/>
            <person name="Chertkov O."/>
            <person name="Detter J.C."/>
            <person name="Han C."/>
            <person name="Tapia R."/>
            <person name="Land M."/>
            <person name="Hauser L."/>
            <person name="Chang Y.-J."/>
            <person name="Jeffries C."/>
            <person name="Kyrpides N."/>
            <person name="Ivanova N."/>
            <person name="Mikhailova N."/>
            <person name="Mouttaki H."/>
            <person name="Lin L."/>
            <person name="Zhou J."/>
            <person name="Hemme C.L."/>
            <person name="Woyke T."/>
        </authorList>
    </citation>
    <scope>NUCLEOTIDE SEQUENCE [LARGE SCALE GENOMIC DNA]</scope>
    <source>
        <strain evidence="2">WM1</strain>
    </source>
</reference>
<dbReference type="STRING" id="610130.Closa_4041"/>
<dbReference type="PaxDb" id="610130-Closa_4041"/>
<dbReference type="OrthoDB" id="1551032at2"/>
<evidence type="ECO:0000313" key="2">
    <source>
        <dbReference type="EMBL" id="ADL06551.1"/>
    </source>
</evidence>
<dbReference type="HOGENOM" id="CLU_100981_2_0_9"/>
<proteinExistence type="predicted"/>
<dbReference type="eggNOG" id="ENOG5032VNZ">
    <property type="taxonomic scope" value="Bacteria"/>
</dbReference>
<dbReference type="Proteomes" id="UP000001662">
    <property type="component" value="Chromosome"/>
</dbReference>
<evidence type="ECO:0000259" key="1">
    <source>
        <dbReference type="Pfam" id="PF18737"/>
    </source>
</evidence>
<protein>
    <recommendedName>
        <fullName evidence="1">MAE-28990/MAE-18760-like HEPN domain-containing protein</fullName>
    </recommendedName>
</protein>
<name>D9R1M8_LACSW</name>
<dbReference type="AlphaFoldDB" id="D9R1M8"/>
<dbReference type="RefSeq" id="WP_013274604.1">
    <property type="nucleotide sequence ID" value="NC_014376.1"/>
</dbReference>
<dbReference type="Pfam" id="PF18737">
    <property type="entry name" value="HEPN_MAE_28990"/>
    <property type="match status" value="1"/>
</dbReference>
<dbReference type="InterPro" id="IPR040788">
    <property type="entry name" value="HEPN_MAE_28990"/>
</dbReference>
<sequence length="210" mass="24371">MSFIDEINNDINWRMSELASLKTIPLRYRLPTEHKQLLIKYSIPSMYALWEGFVKRAFGLYIKEINSLAIPINDVDINLLTHALSSIDKLKLENPRTNYKTKKEFISLYQNTICQPLVITDKLPTKSNIDFSVMNEILQYFNLEQLPDSFKTGLGKFLKFRNSISHGDDSIPITVKDIEFFSKLIIDLMTEILLIIETGYTHQTYLKTAL</sequence>
<dbReference type="EMBL" id="CP002109">
    <property type="protein sequence ID" value="ADL06551.1"/>
    <property type="molecule type" value="Genomic_DNA"/>
</dbReference>
<evidence type="ECO:0000313" key="3">
    <source>
        <dbReference type="Proteomes" id="UP000001662"/>
    </source>
</evidence>
<keyword evidence="3" id="KW-1185">Reference proteome</keyword>
<dbReference type="KEGG" id="csh:Closa_4041"/>
<feature type="domain" description="MAE-28990/MAE-18760-like HEPN" evidence="1">
    <location>
        <begin position="5"/>
        <end position="205"/>
    </location>
</feature>
<organism evidence="2 3">
    <name type="scientific">Lacrimispora saccharolytica (strain ATCC 35040 / DSM 2544 / NRCC 2533 / WM1)</name>
    <name type="common">Clostridium saccharolyticum</name>
    <dbReference type="NCBI Taxonomy" id="610130"/>
    <lineage>
        <taxon>Bacteria</taxon>
        <taxon>Bacillati</taxon>
        <taxon>Bacillota</taxon>
        <taxon>Clostridia</taxon>
        <taxon>Lachnospirales</taxon>
        <taxon>Lachnospiraceae</taxon>
        <taxon>Lacrimispora</taxon>
    </lineage>
</organism>
<accession>D9R1M8</accession>